<feature type="transmembrane region" description="Helical" evidence="1">
    <location>
        <begin position="1198"/>
        <end position="1221"/>
    </location>
</feature>
<feature type="transmembrane region" description="Helical" evidence="1">
    <location>
        <begin position="1512"/>
        <end position="1533"/>
    </location>
</feature>
<proteinExistence type="predicted"/>
<evidence type="ECO:0000259" key="2">
    <source>
        <dbReference type="SMART" id="SM00703"/>
    </source>
</evidence>
<dbReference type="PANTHER" id="PTHR11161">
    <property type="entry name" value="O-ACYLTRANSFERASE"/>
    <property type="match status" value="1"/>
</dbReference>
<dbReference type="EMBL" id="OA565051">
    <property type="protein sequence ID" value="CAD7196206.1"/>
    <property type="molecule type" value="Genomic_DNA"/>
</dbReference>
<dbReference type="InterPro" id="IPR006621">
    <property type="entry name" value="Nose-resist-to-fluoxetine_N"/>
</dbReference>
<feature type="transmembrane region" description="Helical" evidence="1">
    <location>
        <begin position="690"/>
        <end position="717"/>
    </location>
</feature>
<name>A0A7R8Z4Z0_TIMDO</name>
<dbReference type="Pfam" id="PF20146">
    <property type="entry name" value="NRF"/>
    <property type="match status" value="2"/>
</dbReference>
<feature type="domain" description="Nose resistant-to-fluoxetine protein N-terminal" evidence="2">
    <location>
        <begin position="146"/>
        <end position="331"/>
    </location>
</feature>
<feature type="transmembrane region" description="Helical" evidence="1">
    <location>
        <begin position="1467"/>
        <end position="1492"/>
    </location>
</feature>
<evidence type="ECO:0000313" key="3">
    <source>
        <dbReference type="EMBL" id="CAD7196206.1"/>
    </source>
</evidence>
<evidence type="ECO:0000256" key="1">
    <source>
        <dbReference type="SAM" id="Phobius"/>
    </source>
</evidence>
<feature type="transmembrane region" description="Helical" evidence="1">
    <location>
        <begin position="606"/>
        <end position="629"/>
    </location>
</feature>
<dbReference type="PANTHER" id="PTHR11161:SF4">
    <property type="entry name" value="DROP DEAD"/>
    <property type="match status" value="1"/>
</dbReference>
<reference evidence="3" key="1">
    <citation type="submission" date="2020-11" db="EMBL/GenBank/DDBJ databases">
        <authorList>
            <person name="Tran Van P."/>
        </authorList>
    </citation>
    <scope>NUCLEOTIDE SEQUENCE</scope>
</reference>
<gene>
    <name evidence="3" type="ORF">TDIB3V08_LOCUS2559</name>
</gene>
<keyword evidence="1" id="KW-1133">Transmembrane helix</keyword>
<feature type="transmembrane region" description="Helical" evidence="1">
    <location>
        <begin position="528"/>
        <end position="546"/>
    </location>
</feature>
<dbReference type="InterPro" id="IPR052728">
    <property type="entry name" value="O2_lipid_transport_reg"/>
</dbReference>
<dbReference type="GO" id="GO:0016747">
    <property type="term" value="F:acyltransferase activity, transferring groups other than amino-acyl groups"/>
    <property type="evidence" value="ECO:0007669"/>
    <property type="project" value="InterPro"/>
</dbReference>
<feature type="domain" description="Nose resistant-to-fluoxetine protein N-terminal" evidence="2">
    <location>
        <begin position="1032"/>
        <end position="1181"/>
    </location>
</feature>
<organism evidence="3">
    <name type="scientific">Timema douglasi</name>
    <name type="common">Walking stick</name>
    <dbReference type="NCBI Taxonomy" id="61478"/>
    <lineage>
        <taxon>Eukaryota</taxon>
        <taxon>Metazoa</taxon>
        <taxon>Ecdysozoa</taxon>
        <taxon>Arthropoda</taxon>
        <taxon>Hexapoda</taxon>
        <taxon>Insecta</taxon>
        <taxon>Pterygota</taxon>
        <taxon>Neoptera</taxon>
        <taxon>Polyneoptera</taxon>
        <taxon>Phasmatodea</taxon>
        <taxon>Timematodea</taxon>
        <taxon>Timematoidea</taxon>
        <taxon>Timematidae</taxon>
        <taxon>Timema</taxon>
    </lineage>
</organism>
<feature type="transmembrane region" description="Helical" evidence="1">
    <location>
        <begin position="1311"/>
        <end position="1329"/>
    </location>
</feature>
<sequence length="1560" mass="174915">MAVLSIGRLLQSFSPYRIIACYTIFFVVRAKGDSKDRVDNEVTGPIEVLLGDLIQENTLNGGLRHSFEQRAENVIPDELPDSDTFLDIPVPNISIDMPSQNTASYRTQTDNIENNDTDAIFDDKFPQIDIFSFLPVFAPISSKVRTEDCRKHSRIFLHQLKKYKLWALQMASWQAGVVNSKSRRSIGTLLPNWKVANLYDSSAKLPSGLLRGNVNQLGDFDQCLSVMGGEPNTPTGLIRGQYCLASIDISSTPHALNGRESLETPVHLAQSMEFVRSSRLDPGHFIPQFSTIKWGLCVPHSCTPDDVDATLKDALESFSTSLMGIEIQTRVEPDMCYVDQPTEFGVGTYVVMLVFSSVIAIALIATLRDDGNAVQLKYRGKLEKILMAFSIKKTLPELLSVEKGDGDIKCIHGIRALATVALYVAHKVLALAFLPYSNRIHLTQVDGPGSIFNAVVVTLLVATRTTQLTLGRGTIQLSQEPLSMLLRASFIYTDSFLLLSGVLTAYHMSCEMKRKGGIDWKRRYLARFIRLTPALIALVVFYAYIWEHVGNGPMWNKVVKRNADLCKVSMWKNMLYVQNIFPFEEMCATHTHQLSLDMQLSLVAPLLVYLLFVSQAWGILLLLTLHVICGALRYYVSVQNKLSMLIYHRMTWYLVFGGWLSASYLAYLSFFSTSEVASPDYWYKAVETSLYSALSPVTWSLALCWVILSCATGYGGWLNSALCWRGLTTFSKISYSVYLTQFAVFFYNVGTTRTSQEFNAFTSAVNFAEIIFVLLASTIMTLLFDLPMQEVKNLLMETTWASQVIDPMLSLDADEATALRICLALKAKYAYIPIGREKRQTAHLLNLSSGYHTPPMDVRVMVNHRINLPYIALAKGWPITIDIVRDASEDPDIYCPRLLQPFSPYRIIASYTVFFVIRAKGDLMDLVDNEVIGPTGVFLQENTLAGGLRHSLEQLAENAMHRDVPPHSDTFLNTSVPNISKGVTISKSEFNLIQMASVQNNGENAILDGKFPQMDIFSFLPVFAPTSSKVRTEDCRRHSQIFLHQLKKYKLWALQRVELNMTSALDNYATDAAKLPSGILRGNTNQFGDFDQCLSVMGSDPSTPKDLIRGQYCLASIDISATPHAASGKDSLETPSGHILPQFSTIKWGLCVPHSCTPDDVDATLKDALEPFSTSLMGIQIQTRVEPDMCYVDQPTEFGVGTYVVISVYSAVIAVALIATLRDNKNAVELKSRGKLEKMLMAFSIKKTLPELLSVKRGDGNIQCIHGIRTVCTVALYVLHKYMALLFIPYSNRIYFTQISQQSLSMMLRAFINYVHSFLLLSGVLTAYNTCQEIKRNGCIDWKKRYLARFIRLTPALMSLVVFYGYIWEHLGNGPLWNKVVKRNADLCKVSMWRNMLYVQNFYPFEEMCATHTHQLALDMQLSLVAPPIVYLLFLSQGWGILLLATLQVISVAIRYYVSVQDKLSPLLYNGITLYLVYGGWLSATYLIYLSFFSMSEVVSPEYQYDAVEISFYYALSPVALSLALCWVILACATRNGDKALPGDLELPKNRHSQVVLLSV</sequence>
<feature type="transmembrane region" description="Helical" evidence="1">
    <location>
        <begin position="1350"/>
        <end position="1368"/>
    </location>
</feature>
<dbReference type="Pfam" id="PF01757">
    <property type="entry name" value="Acyl_transf_3"/>
    <property type="match status" value="2"/>
</dbReference>
<feature type="transmembrane region" description="Helical" evidence="1">
    <location>
        <begin position="346"/>
        <end position="367"/>
    </location>
</feature>
<dbReference type="InterPro" id="IPR002656">
    <property type="entry name" value="Acyl_transf_3_dom"/>
</dbReference>
<accession>A0A7R8Z4Z0</accession>
<dbReference type="SMART" id="SM00703">
    <property type="entry name" value="NRF"/>
    <property type="match status" value="2"/>
</dbReference>
<keyword evidence="1" id="KW-0472">Membrane</keyword>
<feature type="transmembrane region" description="Helical" evidence="1">
    <location>
        <begin position="767"/>
        <end position="786"/>
    </location>
</feature>
<protein>
    <recommendedName>
        <fullName evidence="2">Nose resistant-to-fluoxetine protein N-terminal domain-containing protein</fullName>
    </recommendedName>
</protein>
<feature type="transmembrane region" description="Helical" evidence="1">
    <location>
        <begin position="416"/>
        <end position="436"/>
    </location>
</feature>
<feature type="transmembrane region" description="Helical" evidence="1">
    <location>
        <begin position="1429"/>
        <end position="1458"/>
    </location>
</feature>
<feature type="transmembrane region" description="Helical" evidence="1">
    <location>
        <begin position="650"/>
        <end position="670"/>
    </location>
</feature>
<keyword evidence="1" id="KW-0812">Transmembrane</keyword>
<feature type="transmembrane region" description="Helical" evidence="1">
    <location>
        <begin position="490"/>
        <end position="508"/>
    </location>
</feature>